<dbReference type="GO" id="GO:0006695">
    <property type="term" value="P:cholesterol biosynthetic process"/>
    <property type="evidence" value="ECO:0007669"/>
    <property type="project" value="UniProtKB-KW"/>
</dbReference>
<dbReference type="AlphaFoldDB" id="A0A815TGG1"/>
<keyword evidence="17" id="KW-1207">Sterol metabolism</keyword>
<keyword evidence="9" id="KW-0547">Nucleotide-binding</keyword>
<protein>
    <recommendedName>
        <fullName evidence="19">Phosphomevalonate kinase</fullName>
        <ecNumber evidence="4">2.7.4.2</ecNumber>
    </recommendedName>
</protein>
<evidence type="ECO:0000256" key="15">
    <source>
        <dbReference type="ARBA" id="ARBA00023054"/>
    </source>
</evidence>
<keyword evidence="11" id="KW-0152">Cholesterol biosynthesis</keyword>
<evidence type="ECO:0000256" key="13">
    <source>
        <dbReference type="ARBA" id="ARBA00022955"/>
    </source>
</evidence>
<evidence type="ECO:0000256" key="7">
    <source>
        <dbReference type="ARBA" id="ARBA00022548"/>
    </source>
</evidence>
<dbReference type="Gene3D" id="3.40.50.300">
    <property type="entry name" value="P-loop containing nucleotide triphosphate hydrolases"/>
    <property type="match status" value="1"/>
</dbReference>
<evidence type="ECO:0000256" key="1">
    <source>
        <dbReference type="ARBA" id="ARBA00004514"/>
    </source>
</evidence>
<keyword evidence="15 20" id="KW-0175">Coiled coil</keyword>
<dbReference type="EC" id="2.7.4.2" evidence="4"/>
<keyword evidence="6" id="KW-0444">Lipid biosynthesis</keyword>
<accession>A0A815TGG1</accession>
<evidence type="ECO:0000256" key="21">
    <source>
        <dbReference type="SAM" id="MobiDB-lite"/>
    </source>
</evidence>
<keyword evidence="5" id="KW-0963">Cytoplasm</keyword>
<evidence type="ECO:0000256" key="17">
    <source>
        <dbReference type="ARBA" id="ARBA00023166"/>
    </source>
</evidence>
<dbReference type="GO" id="GO:0004631">
    <property type="term" value="F:phosphomevalonate kinase activity"/>
    <property type="evidence" value="ECO:0007669"/>
    <property type="project" value="UniProtKB-EC"/>
</dbReference>
<dbReference type="PANTHER" id="PTHR13101:SF1">
    <property type="entry name" value="PHOSPHOMEVALONATE KINASE"/>
    <property type="match status" value="1"/>
</dbReference>
<dbReference type="Proteomes" id="UP000663891">
    <property type="component" value="Unassembled WGS sequence"/>
</dbReference>
<name>A0A815TGG1_9BILA</name>
<evidence type="ECO:0000256" key="9">
    <source>
        <dbReference type="ARBA" id="ARBA00022741"/>
    </source>
</evidence>
<evidence type="ECO:0000313" key="22">
    <source>
        <dbReference type="EMBL" id="CAF1500662.1"/>
    </source>
</evidence>
<dbReference type="UniPathway" id="UPA00057">
    <property type="reaction ID" value="UER00099"/>
</dbReference>
<comment type="similarity">
    <text evidence="3">Belongs to the SH3BP5 family.</text>
</comment>
<feature type="coiled-coil region" evidence="20">
    <location>
        <begin position="29"/>
        <end position="63"/>
    </location>
</feature>
<dbReference type="InterPro" id="IPR005919">
    <property type="entry name" value="Pmev_kin_anim"/>
</dbReference>
<dbReference type="GO" id="GO:0005524">
    <property type="term" value="F:ATP binding"/>
    <property type="evidence" value="ECO:0007669"/>
    <property type="project" value="UniProtKB-KW"/>
</dbReference>
<evidence type="ECO:0000256" key="4">
    <source>
        <dbReference type="ARBA" id="ARBA00012958"/>
    </source>
</evidence>
<keyword evidence="10" id="KW-0418">Kinase</keyword>
<evidence type="ECO:0000256" key="6">
    <source>
        <dbReference type="ARBA" id="ARBA00022516"/>
    </source>
</evidence>
<evidence type="ECO:0000256" key="8">
    <source>
        <dbReference type="ARBA" id="ARBA00022679"/>
    </source>
</evidence>
<comment type="pathway">
    <text evidence="2">Isoprenoid biosynthesis; isopentenyl diphosphate biosynthesis via mevalonate pathway; isopentenyl diphosphate from (R)-mevalonate: step 2/3.</text>
</comment>
<keyword evidence="13" id="KW-0752">Steroid biosynthesis</keyword>
<keyword evidence="14" id="KW-0756">Sterol biosynthesis</keyword>
<dbReference type="InterPro" id="IPR007940">
    <property type="entry name" value="SH3BP5"/>
</dbReference>
<evidence type="ECO:0000256" key="5">
    <source>
        <dbReference type="ARBA" id="ARBA00022490"/>
    </source>
</evidence>
<dbReference type="GO" id="GO:0019287">
    <property type="term" value="P:isopentenyl diphosphate biosynthetic process, mevalonate pathway"/>
    <property type="evidence" value="ECO:0007669"/>
    <property type="project" value="UniProtKB-UniPathway"/>
</dbReference>
<keyword evidence="18" id="KW-0753">Steroid metabolism</keyword>
<evidence type="ECO:0000256" key="16">
    <source>
        <dbReference type="ARBA" id="ARBA00023098"/>
    </source>
</evidence>
<evidence type="ECO:0000256" key="18">
    <source>
        <dbReference type="ARBA" id="ARBA00023221"/>
    </source>
</evidence>
<keyword evidence="7" id="KW-0153">Cholesterol metabolism</keyword>
<dbReference type="GO" id="GO:0035556">
    <property type="term" value="P:intracellular signal transduction"/>
    <property type="evidence" value="ECO:0007669"/>
    <property type="project" value="InterPro"/>
</dbReference>
<proteinExistence type="inferred from homology"/>
<gene>
    <name evidence="22" type="ORF">VCS650_LOCUS42224</name>
</gene>
<keyword evidence="8" id="KW-0808">Transferase</keyword>
<evidence type="ECO:0000256" key="11">
    <source>
        <dbReference type="ARBA" id="ARBA00022778"/>
    </source>
</evidence>
<evidence type="ECO:0000313" key="23">
    <source>
        <dbReference type="Proteomes" id="UP000663891"/>
    </source>
</evidence>
<evidence type="ECO:0000256" key="14">
    <source>
        <dbReference type="ARBA" id="ARBA00023011"/>
    </source>
</evidence>
<dbReference type="PANTHER" id="PTHR13101">
    <property type="entry name" value="PHOSPHOMEVALONATE KINASE"/>
    <property type="match status" value="1"/>
</dbReference>
<dbReference type="Pfam" id="PF05276">
    <property type="entry name" value="SH3BP5"/>
    <property type="match status" value="1"/>
</dbReference>
<dbReference type="EMBL" id="CAJNON010002123">
    <property type="protein sequence ID" value="CAF1500662.1"/>
    <property type="molecule type" value="Genomic_DNA"/>
</dbReference>
<reference evidence="22" key="1">
    <citation type="submission" date="2021-02" db="EMBL/GenBank/DDBJ databases">
        <authorList>
            <person name="Nowell W R."/>
        </authorList>
    </citation>
    <scope>NUCLEOTIDE SEQUENCE</scope>
</reference>
<sequence length="310" mass="35660">MANLADAETKSIAESSGTADDDDALDPRVQIELERLNHANEAINHLELQLDEARKTLKEFSDAGEIELAQLEKSIGSAVSKTRSYYDARIKLRDARETLTKAKHRFERAQALHVAAKELAVVSADYIDEAERSNQNAASWNETYSQAIAKAADAEREKYQADLDQQNADQAYSEIEKLVEKLQKDYRRAINKSQWGEDKRHEDSSIFCRLAIEQKDEICLTNPIWIVCDIRRYTDIEFFQKYFSNQLLLVRIEASTDTRNKRGWIFTSDIDDSESECQLDENVDWSFIFSNNDTDNFDEQINNLIKIINS</sequence>
<evidence type="ECO:0000256" key="2">
    <source>
        <dbReference type="ARBA" id="ARBA00005017"/>
    </source>
</evidence>
<dbReference type="InterPro" id="IPR027417">
    <property type="entry name" value="P-loop_NTPase"/>
</dbReference>
<dbReference type="GO" id="GO:0005829">
    <property type="term" value="C:cytosol"/>
    <property type="evidence" value="ECO:0007669"/>
    <property type="project" value="UniProtKB-SubCell"/>
</dbReference>
<feature type="coiled-coil region" evidence="20">
    <location>
        <begin position="137"/>
        <end position="192"/>
    </location>
</feature>
<evidence type="ECO:0000256" key="19">
    <source>
        <dbReference type="ARBA" id="ARBA00034549"/>
    </source>
</evidence>
<dbReference type="OrthoDB" id="446789at2759"/>
<comment type="subcellular location">
    <subcellularLocation>
        <location evidence="1">Cytoplasm</location>
        <location evidence="1">Cytosol</location>
    </subcellularLocation>
</comment>
<organism evidence="22 23">
    <name type="scientific">Adineta steineri</name>
    <dbReference type="NCBI Taxonomy" id="433720"/>
    <lineage>
        <taxon>Eukaryota</taxon>
        <taxon>Metazoa</taxon>
        <taxon>Spiralia</taxon>
        <taxon>Gnathifera</taxon>
        <taxon>Rotifera</taxon>
        <taxon>Eurotatoria</taxon>
        <taxon>Bdelloidea</taxon>
        <taxon>Adinetida</taxon>
        <taxon>Adinetidae</taxon>
        <taxon>Adineta</taxon>
    </lineage>
</organism>
<evidence type="ECO:0000256" key="10">
    <source>
        <dbReference type="ARBA" id="ARBA00022777"/>
    </source>
</evidence>
<evidence type="ECO:0000256" key="20">
    <source>
        <dbReference type="SAM" id="Coils"/>
    </source>
</evidence>
<keyword evidence="16" id="KW-0443">Lipid metabolism</keyword>
<feature type="region of interest" description="Disordered" evidence="21">
    <location>
        <begin position="1"/>
        <end position="25"/>
    </location>
</feature>
<evidence type="ECO:0000256" key="12">
    <source>
        <dbReference type="ARBA" id="ARBA00022840"/>
    </source>
</evidence>
<evidence type="ECO:0000256" key="3">
    <source>
        <dbReference type="ARBA" id="ARBA00007796"/>
    </source>
</evidence>
<comment type="caution">
    <text evidence="22">The sequence shown here is derived from an EMBL/GenBank/DDBJ whole genome shotgun (WGS) entry which is preliminary data.</text>
</comment>
<keyword evidence="12" id="KW-0067">ATP-binding</keyword>